<comment type="caution">
    <text evidence="2">The sequence shown here is derived from an EMBL/GenBank/DDBJ whole genome shotgun (WGS) entry which is preliminary data.</text>
</comment>
<evidence type="ECO:0000313" key="2">
    <source>
        <dbReference type="EMBL" id="KAG8077057.1"/>
    </source>
</evidence>
<proteinExistence type="predicted"/>
<feature type="compositionally biased region" description="Polar residues" evidence="1">
    <location>
        <begin position="281"/>
        <end position="291"/>
    </location>
</feature>
<evidence type="ECO:0000313" key="3">
    <source>
        <dbReference type="Proteomes" id="UP000729402"/>
    </source>
</evidence>
<dbReference type="Proteomes" id="UP000729402">
    <property type="component" value="Unassembled WGS sequence"/>
</dbReference>
<protein>
    <submittedName>
        <fullName evidence="2">Uncharacterized protein</fullName>
    </submittedName>
</protein>
<accession>A0A8J5VM55</accession>
<sequence length="420" mass="43913">MAESAAPAVAMDPHFVQCQMAAVAAATATVPGAGEVRDAQELRPASERFREQTLELGPSACTNASIEQVTRARLGPEALARKPGQEAVPQPVACRPDPEEVARITEWILGVPTLAECTRRLELVGSWECFNRVWGALELSPPPLPEGEALRAISKRKVADPDGGLSPRRPSKKKKVVKGPKRLSPSHSSASHSEWRCSSDGARSESEDPPIAPNPSRSAWLGAGRVGDTLPRPDPATFGGGLCQLRRGLADPLGAIEGSADVEAELAAAAVGSPVNSIDNLFYSPNPSGHAQLSGDLAEVVNEGTSVQGVNPTAPPPEDTTDARSGAPANTTRAAGPRGRAESGASEGASPEAVEDEGVRPRPPSSPRGACSSVPLLCPYLSVSEDFASKEKEAASAKLSTELCSSYRATHDVQETKNRE</sequence>
<reference evidence="2" key="1">
    <citation type="journal article" date="2021" name="bioRxiv">
        <title>Whole Genome Assembly and Annotation of Northern Wild Rice, Zizania palustris L., Supports a Whole Genome Duplication in the Zizania Genus.</title>
        <authorList>
            <person name="Haas M."/>
            <person name="Kono T."/>
            <person name="Macchietto M."/>
            <person name="Millas R."/>
            <person name="McGilp L."/>
            <person name="Shao M."/>
            <person name="Duquette J."/>
            <person name="Hirsch C.N."/>
            <person name="Kimball J."/>
        </authorList>
    </citation>
    <scope>NUCLEOTIDE SEQUENCE</scope>
    <source>
        <tissue evidence="2">Fresh leaf tissue</tissue>
    </source>
</reference>
<dbReference type="AlphaFoldDB" id="A0A8J5VM55"/>
<dbReference type="OrthoDB" id="685425at2759"/>
<gene>
    <name evidence="2" type="ORF">GUJ93_ZPchr0006g42743</name>
</gene>
<keyword evidence="3" id="KW-1185">Reference proteome</keyword>
<evidence type="ECO:0000256" key="1">
    <source>
        <dbReference type="SAM" id="MobiDB-lite"/>
    </source>
</evidence>
<organism evidence="2 3">
    <name type="scientific">Zizania palustris</name>
    <name type="common">Northern wild rice</name>
    <dbReference type="NCBI Taxonomy" id="103762"/>
    <lineage>
        <taxon>Eukaryota</taxon>
        <taxon>Viridiplantae</taxon>
        <taxon>Streptophyta</taxon>
        <taxon>Embryophyta</taxon>
        <taxon>Tracheophyta</taxon>
        <taxon>Spermatophyta</taxon>
        <taxon>Magnoliopsida</taxon>
        <taxon>Liliopsida</taxon>
        <taxon>Poales</taxon>
        <taxon>Poaceae</taxon>
        <taxon>BOP clade</taxon>
        <taxon>Oryzoideae</taxon>
        <taxon>Oryzeae</taxon>
        <taxon>Zizaniinae</taxon>
        <taxon>Zizania</taxon>
    </lineage>
</organism>
<feature type="region of interest" description="Disordered" evidence="1">
    <location>
        <begin position="155"/>
        <end position="239"/>
    </location>
</feature>
<feature type="compositionally biased region" description="Low complexity" evidence="1">
    <location>
        <begin position="182"/>
        <end position="192"/>
    </location>
</feature>
<reference evidence="2" key="2">
    <citation type="submission" date="2021-02" db="EMBL/GenBank/DDBJ databases">
        <authorList>
            <person name="Kimball J.A."/>
            <person name="Haas M.W."/>
            <person name="Macchietto M."/>
            <person name="Kono T."/>
            <person name="Duquette J."/>
            <person name="Shao M."/>
        </authorList>
    </citation>
    <scope>NUCLEOTIDE SEQUENCE</scope>
    <source>
        <tissue evidence="2">Fresh leaf tissue</tissue>
    </source>
</reference>
<feature type="compositionally biased region" description="Basic residues" evidence="1">
    <location>
        <begin position="169"/>
        <end position="181"/>
    </location>
</feature>
<name>A0A8J5VM55_ZIZPA</name>
<dbReference type="EMBL" id="JAAALK010000283">
    <property type="protein sequence ID" value="KAG8077057.1"/>
    <property type="molecule type" value="Genomic_DNA"/>
</dbReference>
<feature type="region of interest" description="Disordered" evidence="1">
    <location>
        <begin position="281"/>
        <end position="374"/>
    </location>
</feature>
<feature type="compositionally biased region" description="Basic and acidic residues" evidence="1">
    <location>
        <begin position="193"/>
        <end position="206"/>
    </location>
</feature>